<dbReference type="RefSeq" id="XP_009657394.1">
    <property type="nucleotide sequence ID" value="XM_009659099.1"/>
</dbReference>
<name>G2X8E4_VERDV</name>
<reference evidence="2" key="2">
    <citation type="journal article" date="2011" name="PLoS Pathog.">
        <title>Comparative genomics yields insights into niche adaptation of plant vascular wilt pathogens.</title>
        <authorList>
            <person name="Klosterman S.J."/>
            <person name="Subbarao K.V."/>
            <person name="Kang S."/>
            <person name="Veronese P."/>
            <person name="Gold S.E."/>
            <person name="Thomma B.P.H.J."/>
            <person name="Chen Z."/>
            <person name="Henrissat B."/>
            <person name="Lee Y.-H."/>
            <person name="Park J."/>
            <person name="Garcia-Pedrajas M.D."/>
            <person name="Barbara D.J."/>
            <person name="Anchieta A."/>
            <person name="de Jonge R."/>
            <person name="Santhanam P."/>
            <person name="Maruthachalam K."/>
            <person name="Atallah Z."/>
            <person name="Amyotte S.G."/>
            <person name="Paz Z."/>
            <person name="Inderbitzin P."/>
            <person name="Hayes R.J."/>
            <person name="Heiman D.I."/>
            <person name="Young S."/>
            <person name="Zeng Q."/>
            <person name="Engels R."/>
            <person name="Galagan J."/>
            <person name="Cuomo C.A."/>
            <person name="Dobinson K.F."/>
            <person name="Ma L.-J."/>
        </authorList>
    </citation>
    <scope>NUCLEOTIDE SEQUENCE [LARGE SCALE GENOMIC DNA]</scope>
    <source>
        <strain evidence="2">VdLs.17 / ATCC MYA-4575 / FGSC 10137</strain>
    </source>
</reference>
<dbReference type="HOGENOM" id="CLU_3410821_0_0_1"/>
<dbReference type="AlphaFoldDB" id="G2X8E4"/>
<dbReference type="GeneID" id="20707548"/>
<dbReference type="InParanoid" id="G2X8E4"/>
<evidence type="ECO:0000313" key="2">
    <source>
        <dbReference type="Proteomes" id="UP000001611"/>
    </source>
</evidence>
<sequence>MTNFHIEYITTKIHSLRSMTSMPNKRMAN</sequence>
<evidence type="ECO:0000313" key="1">
    <source>
        <dbReference type="EMBL" id="EGY15231.1"/>
    </source>
</evidence>
<dbReference type="KEGG" id="vda:VDAG_06085"/>
<dbReference type="Proteomes" id="UP000001611">
    <property type="component" value="Unassembled WGS sequence"/>
</dbReference>
<keyword evidence="2" id="KW-1185">Reference proteome</keyword>
<organism evidence="1 2">
    <name type="scientific">Verticillium dahliae (strain VdLs.17 / ATCC MYA-4575 / FGSC 10137)</name>
    <name type="common">Verticillium wilt</name>
    <dbReference type="NCBI Taxonomy" id="498257"/>
    <lineage>
        <taxon>Eukaryota</taxon>
        <taxon>Fungi</taxon>
        <taxon>Dikarya</taxon>
        <taxon>Ascomycota</taxon>
        <taxon>Pezizomycotina</taxon>
        <taxon>Sordariomycetes</taxon>
        <taxon>Hypocreomycetidae</taxon>
        <taxon>Glomerellales</taxon>
        <taxon>Plectosphaerellaceae</taxon>
        <taxon>Verticillium</taxon>
    </lineage>
</organism>
<dbReference type="EMBL" id="DS572707">
    <property type="protein sequence ID" value="EGY15231.1"/>
    <property type="molecule type" value="Genomic_DNA"/>
</dbReference>
<accession>G2X8E4</accession>
<reference evidence="1 2" key="1">
    <citation type="submission" date="2008-03" db="EMBL/GenBank/DDBJ databases">
        <title>The Genome Sequence of Verticillium dahliae VdLs.17.</title>
        <authorList>
            <consortium name="The Broad Institute Genome Sequencing Platform"/>
            <person name="Ma L.-J.J."/>
            <person name="Klosterman S.J."/>
            <person name="Subbarao K."/>
            <person name="Dobinson K."/>
            <person name="Veronese P."/>
            <person name="Kang S."/>
            <person name="Gold S.E."/>
            <person name="Young S."/>
            <person name="Jaffe D."/>
            <person name="Gnerre S."/>
            <person name="Berlin A."/>
            <person name="Heiman D."/>
            <person name="Hepburn T."/>
            <person name="Sykes S."/>
            <person name="Alvarado L."/>
            <person name="Kodira C.D."/>
            <person name="Lander E."/>
            <person name="Galagan J."/>
            <person name="Nusbaum C."/>
            <person name="Birren B."/>
        </authorList>
    </citation>
    <scope>NUCLEOTIDE SEQUENCE [LARGE SCALE GENOMIC DNA]</scope>
    <source>
        <strain evidence="2">VdLs.17 / ATCC MYA-4575 / FGSC 10137</strain>
    </source>
</reference>
<gene>
    <name evidence="1" type="ORF">VDAG_06085</name>
</gene>
<proteinExistence type="predicted"/>
<protein>
    <submittedName>
        <fullName evidence="1">Uncharacterized protein</fullName>
    </submittedName>
</protein>